<reference evidence="2 3" key="1">
    <citation type="journal article" date="2018" name="Sci. Rep.">
        <title>A complete Leishmania donovani reference genome identifies novel genetic variations associated with virulence.</title>
        <authorList>
            <person name="Lypaczewski P."/>
            <person name="Hoshizaki J."/>
            <person name="Zhang W.-W."/>
            <person name="McCall L.-I."/>
            <person name="Torcivia-Rodriguez J."/>
            <person name="Simonyan V."/>
            <person name="Kaur A."/>
            <person name="Dewar K."/>
            <person name="Matlashewski G."/>
        </authorList>
    </citation>
    <scope>NUCLEOTIDE SEQUENCE [LARGE SCALE GENOMIC DNA]</scope>
    <source>
        <strain evidence="2 3">LdCL</strain>
    </source>
</reference>
<keyword evidence="3" id="KW-1185">Reference proteome</keyword>
<dbReference type="EMBL" id="CP029535">
    <property type="protein sequence ID" value="AYU83943.1"/>
    <property type="molecule type" value="Genomic_DNA"/>
</dbReference>
<dbReference type="VEuPathDB" id="TriTrypDB:LDHU3_36.7750"/>
<gene>
    <name evidence="2" type="ORF">LdCL_360065900</name>
</gene>
<organism evidence="2 3">
    <name type="scientific">Leishmania donovani</name>
    <dbReference type="NCBI Taxonomy" id="5661"/>
    <lineage>
        <taxon>Eukaryota</taxon>
        <taxon>Discoba</taxon>
        <taxon>Euglenozoa</taxon>
        <taxon>Kinetoplastea</taxon>
        <taxon>Metakinetoplastina</taxon>
        <taxon>Trypanosomatida</taxon>
        <taxon>Trypanosomatidae</taxon>
        <taxon>Leishmaniinae</taxon>
        <taxon>Leishmania</taxon>
    </lineage>
</organism>
<proteinExistence type="predicted"/>
<sequence length="565" mass="59713">MLARTPYRLWTPRYFRGQASAGRYLGKRRVRALDAAPPHCLTGAAKGGETVTVCALPTRAPPPPKPARKSPAEDAPSSPSVGQNLNQPPISGLHSPPPDILHTSNPLVQRAQELLHELTTVGYSQSSLSPAAAKGFAEFSARRDVLGPLRGLLPPPAKTSGGDSANPASRQRFRVVPVVSGSPVVPPRGPRMTAAADFALSDLVLFLRLYDSANVEDGQLLVQVMNEIRRQLFALAETAADAAAARDGSSTPSVAGTTVGDHDLEAANKGVKGISRAPSASPLPLPAMLYTMSSLGIVEEAVLDVVTSCAVHDGARGRRGLLYSQLRLYSVADLLQLLVALHRFGHQQQPSTMAVTKALRASLYSTSTTTSRFHRRARSLKKAFAARSRTPASGEGRVDATAADADTGGVAAMIAADEELSSLALGLECPLFLLLEALTATATTVHRRADVVAFLSDLIAVTAVAELTTAVHESRGRHSPAGCEGLAREAQEFVFAVSHQLLRAAKLTECMELPQILLSNVFAWSTTLSGRGVFVDGGEDNAVPSDRVAYYDHVTADLIKANSAD</sequence>
<evidence type="ECO:0000313" key="2">
    <source>
        <dbReference type="EMBL" id="AYU83943.1"/>
    </source>
</evidence>
<evidence type="ECO:0000313" key="3">
    <source>
        <dbReference type="Proteomes" id="UP000274082"/>
    </source>
</evidence>
<feature type="region of interest" description="Disordered" evidence="1">
    <location>
        <begin position="54"/>
        <end position="103"/>
    </location>
</feature>
<dbReference type="AlphaFoldDB" id="A0A3Q8IJU5"/>
<protein>
    <submittedName>
        <fullName evidence="2">Uncharacterized protein</fullName>
    </submittedName>
</protein>
<dbReference type="OrthoDB" id="265277at2759"/>
<feature type="compositionally biased region" description="Polar residues" evidence="1">
    <location>
        <begin position="77"/>
        <end position="89"/>
    </location>
</feature>
<name>A0A3Q8IJU5_LEIDO</name>
<evidence type="ECO:0000256" key="1">
    <source>
        <dbReference type="SAM" id="MobiDB-lite"/>
    </source>
</evidence>
<dbReference type="VEuPathDB" id="TriTrypDB:LdCL_360065900"/>
<accession>A0A3Q8IJU5</accession>
<dbReference type="VEuPathDB" id="TriTrypDB:LdBPK_365850.1"/>
<dbReference type="Proteomes" id="UP000274082">
    <property type="component" value="Chromosome 36"/>
</dbReference>